<accession>A0A1E5RYC9</accession>
<evidence type="ECO:0000256" key="7">
    <source>
        <dbReference type="PIRNR" id="PIRNR002744"/>
    </source>
</evidence>
<keyword evidence="10" id="KW-1185">Reference proteome</keyword>
<keyword evidence="5 8" id="KW-1133">Transmembrane helix</keyword>
<feature type="transmembrane region" description="Helical" evidence="8">
    <location>
        <begin position="295"/>
        <end position="321"/>
    </location>
</feature>
<dbReference type="GO" id="GO:0005886">
    <property type="term" value="C:plasma membrane"/>
    <property type="evidence" value="ECO:0007669"/>
    <property type="project" value="TreeGrafter"/>
</dbReference>
<dbReference type="PIRSF" id="PIRSF002744">
    <property type="entry name" value="Pur-cyt_permease"/>
    <property type="match status" value="1"/>
</dbReference>
<feature type="transmembrane region" description="Helical" evidence="8">
    <location>
        <begin position="361"/>
        <end position="382"/>
    </location>
</feature>
<comment type="subcellular location">
    <subcellularLocation>
        <location evidence="1">Membrane</location>
        <topology evidence="1">Multi-pass membrane protein</topology>
    </subcellularLocation>
</comment>
<comment type="caution">
    <text evidence="9">The sequence shown here is derived from an EMBL/GenBank/DDBJ whole genome shotgun (WGS) entry which is preliminary data.</text>
</comment>
<evidence type="ECO:0000256" key="2">
    <source>
        <dbReference type="ARBA" id="ARBA00008974"/>
    </source>
</evidence>
<organism evidence="9 10">
    <name type="scientific">Hanseniaspora uvarum</name>
    <name type="common">Yeast</name>
    <name type="synonym">Kloeckera apiculata</name>
    <dbReference type="NCBI Taxonomy" id="29833"/>
    <lineage>
        <taxon>Eukaryota</taxon>
        <taxon>Fungi</taxon>
        <taxon>Dikarya</taxon>
        <taxon>Ascomycota</taxon>
        <taxon>Saccharomycotina</taxon>
        <taxon>Saccharomycetes</taxon>
        <taxon>Saccharomycodales</taxon>
        <taxon>Saccharomycodaceae</taxon>
        <taxon>Hanseniaspora</taxon>
    </lineage>
</organism>
<sequence>MTSTPDSFKKDLEKEYINIELKDSNTDSNDDSLNTYEKKQLVFRESTKKKNIFEILWYGLEGVETKGITPIKPEEQTDTSFWNTFFMWLSTTNGIAGLSTGFLAIYYGLSFSSIILIIVFFGFVSCIPVSIFAVFNTGLRQLTLTRFYSGWFTTCYCFCVMNWFSSAGWCSIDSSAAAEALAAINQVSGHNIPQWAALLVLLVGSMTIVFFGYNVIHAYERFAWIATFIVYVAIIVRLKVTGFVKIGHDSPKRSENIGNTFGFISCIFGFSTAWATSAADFTTYIPKSVPKWRTFLAVFLGMYLGLLITNILGAAICYAILNGPQEWKDLYDANGFGAAVYAVLSPNSYPDGSGPKGLEGFAKFLTIVLALSSISMTTGSCYSLTLNSGQIHPSLMKVPRHIWALIGSLVSFALSLAFAESKKFSSTFSNIMNMVGYYVSLYLGIFGCELYVFRKGRYDFFDPNDYDNHEKLPVGYASFAAMCVGIIGIFLGMSQSFWIGYVSRKISDVGGEIGWILGFSFSFISYLFFRPLEARYNRKHHPNNYLI</sequence>
<evidence type="ECO:0000256" key="4">
    <source>
        <dbReference type="ARBA" id="ARBA00022692"/>
    </source>
</evidence>
<dbReference type="GO" id="GO:0015856">
    <property type="term" value="P:cytosine transport"/>
    <property type="evidence" value="ECO:0007669"/>
    <property type="project" value="TreeGrafter"/>
</dbReference>
<evidence type="ECO:0000256" key="5">
    <source>
        <dbReference type="ARBA" id="ARBA00022989"/>
    </source>
</evidence>
<dbReference type="PANTHER" id="PTHR31806:SF1">
    <property type="entry name" value="PURINE-CYTOSINE PERMEASE FCY2-RELATED"/>
    <property type="match status" value="1"/>
</dbReference>
<feature type="transmembrane region" description="Helical" evidence="8">
    <location>
        <begin position="85"/>
        <end position="108"/>
    </location>
</feature>
<evidence type="ECO:0000256" key="1">
    <source>
        <dbReference type="ARBA" id="ARBA00004141"/>
    </source>
</evidence>
<dbReference type="Gene3D" id="1.10.4160.10">
    <property type="entry name" value="Hydantoin permease"/>
    <property type="match status" value="1"/>
</dbReference>
<evidence type="ECO:0000313" key="10">
    <source>
        <dbReference type="Proteomes" id="UP000095358"/>
    </source>
</evidence>
<dbReference type="AlphaFoldDB" id="A0A1E5RYC9"/>
<dbReference type="STRING" id="29833.A0A1E5RYC9"/>
<feature type="transmembrane region" description="Helical" evidence="8">
    <location>
        <begin position="431"/>
        <end position="453"/>
    </location>
</feature>
<dbReference type="GO" id="GO:0015205">
    <property type="term" value="F:nucleobase transmembrane transporter activity"/>
    <property type="evidence" value="ECO:0007669"/>
    <property type="project" value="TreeGrafter"/>
</dbReference>
<comment type="similarity">
    <text evidence="2 7">Belongs to the purine-cytosine permease (2.A.39) family.</text>
</comment>
<keyword evidence="6 7" id="KW-0472">Membrane</keyword>
<keyword evidence="3 7" id="KW-0813">Transport</keyword>
<proteinExistence type="inferred from homology"/>
<feature type="transmembrane region" description="Helical" evidence="8">
    <location>
        <begin position="260"/>
        <end position="283"/>
    </location>
</feature>
<feature type="transmembrane region" description="Helical" evidence="8">
    <location>
        <begin position="402"/>
        <end position="419"/>
    </location>
</feature>
<dbReference type="Pfam" id="PF02133">
    <property type="entry name" value="Transp_cyt_pur"/>
    <property type="match status" value="1"/>
</dbReference>
<feature type="transmembrane region" description="Helical" evidence="8">
    <location>
        <begin position="147"/>
        <end position="165"/>
    </location>
</feature>
<evidence type="ECO:0000313" key="9">
    <source>
        <dbReference type="EMBL" id="OEJ91755.1"/>
    </source>
</evidence>
<feature type="transmembrane region" description="Helical" evidence="8">
    <location>
        <begin position="114"/>
        <end position="135"/>
    </location>
</feature>
<dbReference type="InterPro" id="IPR026030">
    <property type="entry name" value="Pur-cyt_permease_Fcy2/21/22"/>
</dbReference>
<dbReference type="OrthoDB" id="2116389at2759"/>
<dbReference type="VEuPathDB" id="FungiDB:AWRI3580_g1054"/>
<evidence type="ECO:0000256" key="3">
    <source>
        <dbReference type="ARBA" id="ARBA00022448"/>
    </source>
</evidence>
<feature type="transmembrane region" description="Helical" evidence="8">
    <location>
        <begin position="222"/>
        <end position="240"/>
    </location>
</feature>
<dbReference type="GO" id="GO:0000329">
    <property type="term" value="C:fungal-type vacuole membrane"/>
    <property type="evidence" value="ECO:0007669"/>
    <property type="project" value="TreeGrafter"/>
</dbReference>
<protein>
    <submittedName>
        <fullName evidence="9">Purine-cytosine permease FCY22</fullName>
    </submittedName>
</protein>
<gene>
    <name evidence="9" type="ORF">AWRI3580_g1054</name>
</gene>
<dbReference type="EMBL" id="LPNN01000002">
    <property type="protein sequence ID" value="OEJ91755.1"/>
    <property type="molecule type" value="Genomic_DNA"/>
</dbReference>
<name>A0A1E5RYC9_HANUV</name>
<reference evidence="10" key="1">
    <citation type="journal article" date="2016" name="Genome Announc.">
        <title>Genome sequences of three species of Hanseniaspora isolated from spontaneous wine fermentations.</title>
        <authorList>
            <person name="Sternes P.R."/>
            <person name="Lee D."/>
            <person name="Kutyna D.R."/>
            <person name="Borneman A.R."/>
        </authorList>
    </citation>
    <scope>NUCLEOTIDE SEQUENCE [LARGE SCALE GENOMIC DNA]</scope>
    <source>
        <strain evidence="10">AWRI3580</strain>
    </source>
</reference>
<feature type="transmembrane region" description="Helical" evidence="8">
    <location>
        <begin position="195"/>
        <end position="215"/>
    </location>
</feature>
<evidence type="ECO:0000256" key="6">
    <source>
        <dbReference type="ARBA" id="ARBA00023136"/>
    </source>
</evidence>
<keyword evidence="4 8" id="KW-0812">Transmembrane</keyword>
<feature type="transmembrane region" description="Helical" evidence="8">
    <location>
        <begin position="474"/>
        <end position="493"/>
    </location>
</feature>
<dbReference type="Proteomes" id="UP000095358">
    <property type="component" value="Unassembled WGS sequence"/>
</dbReference>
<dbReference type="PANTHER" id="PTHR31806">
    <property type="entry name" value="PURINE-CYTOSINE PERMEASE FCY2-RELATED"/>
    <property type="match status" value="1"/>
</dbReference>
<evidence type="ECO:0000256" key="8">
    <source>
        <dbReference type="SAM" id="Phobius"/>
    </source>
</evidence>
<dbReference type="InterPro" id="IPR001248">
    <property type="entry name" value="Pur-cyt_permease"/>
</dbReference>
<feature type="transmembrane region" description="Helical" evidence="8">
    <location>
        <begin position="513"/>
        <end position="529"/>
    </location>
</feature>